<dbReference type="EMBL" id="BK014681">
    <property type="protein sequence ID" value="DAD67549.1"/>
    <property type="molecule type" value="Genomic_DNA"/>
</dbReference>
<dbReference type="SUPFAM" id="SSF47413">
    <property type="entry name" value="lambda repressor-like DNA-binding domains"/>
    <property type="match status" value="1"/>
</dbReference>
<name>A0A8S5LC17_9CAUD</name>
<dbReference type="GO" id="GO:0003677">
    <property type="term" value="F:DNA binding"/>
    <property type="evidence" value="ECO:0007669"/>
    <property type="project" value="InterPro"/>
</dbReference>
<accession>A0A8S5LC17</accession>
<protein>
    <submittedName>
        <fullName evidence="2">Helix-turn-helix XRE-family like protein</fullName>
    </submittedName>
</protein>
<dbReference type="Gene3D" id="1.10.260.40">
    <property type="entry name" value="lambda repressor-like DNA-binding domains"/>
    <property type="match status" value="1"/>
</dbReference>
<sequence length="113" mass="12802">MFTEIIIGNIRKIMNERRLTQAAMAAYLDTSPSQFSKILNGSVQLSLTQLSNLAHALSIREIDIITYPEVYSSAKSLEDDSTEAILQIKLRKDKKEQVMKLIFGDNDIEILNK</sequence>
<organism evidence="2">
    <name type="scientific">Siphoviridae sp. cttU829</name>
    <dbReference type="NCBI Taxonomy" id="2823605"/>
    <lineage>
        <taxon>Viruses</taxon>
        <taxon>Duplodnaviria</taxon>
        <taxon>Heunggongvirae</taxon>
        <taxon>Uroviricota</taxon>
        <taxon>Caudoviricetes</taxon>
    </lineage>
</organism>
<dbReference type="PROSITE" id="PS50943">
    <property type="entry name" value="HTH_CROC1"/>
    <property type="match status" value="1"/>
</dbReference>
<feature type="domain" description="HTH cro/C1-type" evidence="1">
    <location>
        <begin position="10"/>
        <end position="65"/>
    </location>
</feature>
<dbReference type="InterPro" id="IPR010982">
    <property type="entry name" value="Lambda_DNA-bd_dom_sf"/>
</dbReference>
<dbReference type="InterPro" id="IPR001387">
    <property type="entry name" value="Cro/C1-type_HTH"/>
</dbReference>
<dbReference type="SMART" id="SM00530">
    <property type="entry name" value="HTH_XRE"/>
    <property type="match status" value="1"/>
</dbReference>
<dbReference type="CDD" id="cd00093">
    <property type="entry name" value="HTH_XRE"/>
    <property type="match status" value="1"/>
</dbReference>
<dbReference type="Pfam" id="PF13443">
    <property type="entry name" value="HTH_26"/>
    <property type="match status" value="1"/>
</dbReference>
<proteinExistence type="predicted"/>
<evidence type="ECO:0000313" key="2">
    <source>
        <dbReference type="EMBL" id="DAD67549.1"/>
    </source>
</evidence>
<evidence type="ECO:0000259" key="1">
    <source>
        <dbReference type="PROSITE" id="PS50943"/>
    </source>
</evidence>
<reference evidence="2" key="1">
    <citation type="journal article" date="2021" name="Proc. Natl. Acad. Sci. U.S.A.">
        <title>A Catalog of Tens of Thousands of Viruses from Human Metagenomes Reveals Hidden Associations with Chronic Diseases.</title>
        <authorList>
            <person name="Tisza M.J."/>
            <person name="Buck C.B."/>
        </authorList>
    </citation>
    <scope>NUCLEOTIDE SEQUENCE</scope>
    <source>
        <strain evidence="2">CttU829</strain>
    </source>
</reference>